<protein>
    <submittedName>
        <fullName evidence="2">Uncharacterized protein</fullName>
    </submittedName>
</protein>
<feature type="non-terminal residue" evidence="2">
    <location>
        <position position="86"/>
    </location>
</feature>
<name>A0A1A6HPH7_NEOLE</name>
<organism evidence="2 3">
    <name type="scientific">Neotoma lepida</name>
    <name type="common">Desert woodrat</name>
    <dbReference type="NCBI Taxonomy" id="56216"/>
    <lineage>
        <taxon>Eukaryota</taxon>
        <taxon>Metazoa</taxon>
        <taxon>Chordata</taxon>
        <taxon>Craniata</taxon>
        <taxon>Vertebrata</taxon>
        <taxon>Euteleostomi</taxon>
        <taxon>Mammalia</taxon>
        <taxon>Eutheria</taxon>
        <taxon>Euarchontoglires</taxon>
        <taxon>Glires</taxon>
        <taxon>Rodentia</taxon>
        <taxon>Myomorpha</taxon>
        <taxon>Muroidea</taxon>
        <taxon>Cricetidae</taxon>
        <taxon>Neotominae</taxon>
        <taxon>Neotoma</taxon>
    </lineage>
</organism>
<accession>A0A1A6HPH7</accession>
<feature type="compositionally biased region" description="Basic and acidic residues" evidence="1">
    <location>
        <begin position="72"/>
        <end position="86"/>
    </location>
</feature>
<dbReference type="EMBL" id="LZPO01018777">
    <property type="protein sequence ID" value="OBS79637.1"/>
    <property type="molecule type" value="Genomic_DNA"/>
</dbReference>
<dbReference type="STRING" id="56216.A0A1A6HPH7"/>
<dbReference type="Gene3D" id="3.40.50.10490">
    <property type="entry name" value="Glucose-6-phosphate isomerase like protein, domain 1"/>
    <property type="match status" value="1"/>
</dbReference>
<proteinExistence type="predicted"/>
<comment type="caution">
    <text evidence="2">The sequence shown here is derived from an EMBL/GenBank/DDBJ whole genome shotgun (WGS) entry which is preliminary data.</text>
</comment>
<evidence type="ECO:0000313" key="2">
    <source>
        <dbReference type="EMBL" id="OBS79637.1"/>
    </source>
</evidence>
<keyword evidence="3" id="KW-1185">Reference proteome</keyword>
<evidence type="ECO:0000256" key="1">
    <source>
        <dbReference type="SAM" id="MobiDB-lite"/>
    </source>
</evidence>
<dbReference type="AlphaFoldDB" id="A0A1A6HPH7"/>
<gene>
    <name evidence="2" type="ORF">A6R68_22161</name>
</gene>
<feature type="non-terminal residue" evidence="2">
    <location>
        <position position="1"/>
    </location>
</feature>
<reference evidence="2 3" key="1">
    <citation type="submission" date="2016-06" db="EMBL/GenBank/DDBJ databases">
        <title>The Draft Genome Sequence and Annotation of the Desert Woodrat Neotoma lepida.</title>
        <authorList>
            <person name="Campbell M."/>
            <person name="Oakeson K.F."/>
            <person name="Yandell M."/>
            <person name="Halpert J.R."/>
            <person name="Dearing D."/>
        </authorList>
    </citation>
    <scope>NUCLEOTIDE SEQUENCE [LARGE SCALE GENOMIC DNA]</scope>
    <source>
        <strain evidence="2">417</strain>
        <tissue evidence="2">Liver</tissue>
    </source>
</reference>
<evidence type="ECO:0000313" key="3">
    <source>
        <dbReference type="Proteomes" id="UP000092124"/>
    </source>
</evidence>
<feature type="region of interest" description="Disordered" evidence="1">
    <location>
        <begin position="64"/>
        <end position="86"/>
    </location>
</feature>
<sequence length="86" mass="9875">NHLDATKLDFQIERFICKRKQYICNSDGFCIRNLKKKNLLLTAQALVVIDNTVDVSVIISRSGQDPEEMEKEEQAVAEKEMTMSEL</sequence>
<dbReference type="Proteomes" id="UP000092124">
    <property type="component" value="Unassembled WGS sequence"/>
</dbReference>